<reference evidence="3" key="2">
    <citation type="submission" date="2025-08" db="UniProtKB">
        <authorList>
            <consortium name="RefSeq"/>
        </authorList>
    </citation>
    <scope>IDENTIFICATION</scope>
</reference>
<dbReference type="Proteomes" id="UP000818029">
    <property type="component" value="Chromosome D10"/>
</dbReference>
<accession>A0ABM3ASQ9</accession>
<reference evidence="2" key="1">
    <citation type="journal article" date="2020" name="Nat. Genet.">
        <title>Genomic diversifications of five Gossypium allopolyploid species and their impact on cotton improvement.</title>
        <authorList>
            <person name="Chen Z.J."/>
            <person name="Sreedasyam A."/>
            <person name="Ando A."/>
            <person name="Song Q."/>
            <person name="De Santiago L.M."/>
            <person name="Hulse-Kemp A.M."/>
            <person name="Ding M."/>
            <person name="Ye W."/>
            <person name="Kirkbride R.C."/>
            <person name="Jenkins J."/>
            <person name="Plott C."/>
            <person name="Lovell J."/>
            <person name="Lin Y.M."/>
            <person name="Vaughn R."/>
            <person name="Liu B."/>
            <person name="Simpson S."/>
            <person name="Scheffler B.E."/>
            <person name="Wen L."/>
            <person name="Saski C.A."/>
            <person name="Grover C.E."/>
            <person name="Hu G."/>
            <person name="Conover J.L."/>
            <person name="Carlson J.W."/>
            <person name="Shu S."/>
            <person name="Boston L.B."/>
            <person name="Williams M."/>
            <person name="Peterson D.G."/>
            <person name="McGee K."/>
            <person name="Jones D.C."/>
            <person name="Wendel J.F."/>
            <person name="Stelly D.M."/>
            <person name="Grimwood J."/>
            <person name="Schmutz J."/>
        </authorList>
    </citation>
    <scope>NUCLEOTIDE SEQUENCE [LARGE SCALE GENOMIC DNA]</scope>
    <source>
        <strain evidence="2">cv. TM-1</strain>
    </source>
</reference>
<evidence type="ECO:0000313" key="3">
    <source>
        <dbReference type="RefSeq" id="XP_040957867.1"/>
    </source>
</evidence>
<evidence type="ECO:0000313" key="2">
    <source>
        <dbReference type="Proteomes" id="UP000818029"/>
    </source>
</evidence>
<dbReference type="GeneID" id="121222049"/>
<feature type="compositionally biased region" description="Basic and acidic residues" evidence="1">
    <location>
        <begin position="56"/>
        <end position="65"/>
    </location>
</feature>
<gene>
    <name evidence="3" type="primary">LOC121222049</name>
</gene>
<evidence type="ECO:0000256" key="1">
    <source>
        <dbReference type="SAM" id="MobiDB-lite"/>
    </source>
</evidence>
<dbReference type="RefSeq" id="XP_040957867.1">
    <property type="nucleotide sequence ID" value="XM_041101933.1"/>
</dbReference>
<protein>
    <submittedName>
        <fullName evidence="3">Uncharacterized protein</fullName>
    </submittedName>
</protein>
<name>A0ABM3ASQ9_GOSHI</name>
<sequence length="150" mass="17276">MRGLKRRHFAPGALNQNDAVLISFINQLFLSKKKHFIPFSKKTFKNPLKAPPLLPDPDRTPVSHHRDGRRSPVTVSPSAVAEEFQIYFVWFFRLPDPKITNFRQKGINVEVWHKAWRSWRRAGSKSCGGWMLCWRLLKAMLGAAAAFFSA</sequence>
<keyword evidence="2" id="KW-1185">Reference proteome</keyword>
<feature type="region of interest" description="Disordered" evidence="1">
    <location>
        <begin position="48"/>
        <end position="74"/>
    </location>
</feature>
<organism evidence="2 3">
    <name type="scientific">Gossypium hirsutum</name>
    <name type="common">Upland cotton</name>
    <name type="synonym">Gossypium mexicanum</name>
    <dbReference type="NCBI Taxonomy" id="3635"/>
    <lineage>
        <taxon>Eukaryota</taxon>
        <taxon>Viridiplantae</taxon>
        <taxon>Streptophyta</taxon>
        <taxon>Embryophyta</taxon>
        <taxon>Tracheophyta</taxon>
        <taxon>Spermatophyta</taxon>
        <taxon>Magnoliopsida</taxon>
        <taxon>eudicotyledons</taxon>
        <taxon>Gunneridae</taxon>
        <taxon>Pentapetalae</taxon>
        <taxon>rosids</taxon>
        <taxon>malvids</taxon>
        <taxon>Malvales</taxon>
        <taxon>Malvaceae</taxon>
        <taxon>Malvoideae</taxon>
        <taxon>Gossypium</taxon>
    </lineage>
</organism>
<proteinExistence type="predicted"/>